<dbReference type="PANTHER" id="PTHR43300:SF7">
    <property type="entry name" value="UDP-N-ACETYLBACILLOSAMINE N-ACETYLTRANSFERASE"/>
    <property type="match status" value="1"/>
</dbReference>
<sequence length="215" mass="22532">MEHPIVIIGAGGFGRHVLSILRSTPDWDETRFLGFVDDGEVNRERLSKINAKHLGTTEGLGTLPASTHYVIGIGNGKVREKLDKKATEAGLYAYTVIHPDSSIASDSVVGEGSVICAGARITTNVELGRQVHINMNVTIGHDANLDSYATVYPLVALGGETTIGERTTIGAGATINPLVHTGIDSYIAAGAVVIRNVADGGLVAGVPAVEKRPKQ</sequence>
<evidence type="ECO:0000259" key="3">
    <source>
        <dbReference type="Pfam" id="PF17836"/>
    </source>
</evidence>
<feature type="domain" description="PglD N-terminal" evidence="3">
    <location>
        <begin position="5"/>
        <end position="82"/>
    </location>
</feature>
<dbReference type="CDD" id="cd03360">
    <property type="entry name" value="LbH_AT_putative"/>
    <property type="match status" value="1"/>
</dbReference>
<proteinExistence type="predicted"/>
<dbReference type="Gene3D" id="3.40.50.20">
    <property type="match status" value="1"/>
</dbReference>
<dbReference type="PANTHER" id="PTHR43300">
    <property type="entry name" value="ACETYLTRANSFERASE"/>
    <property type="match status" value="1"/>
</dbReference>
<accession>A0A177ICG1</accession>
<dbReference type="InterPro" id="IPR041561">
    <property type="entry name" value="PglD_N"/>
</dbReference>
<dbReference type="AlphaFoldDB" id="A0A177ICG1"/>
<dbReference type="EMBL" id="LSTQ01000023">
    <property type="protein sequence ID" value="OAH26507.1"/>
    <property type="molecule type" value="Genomic_DNA"/>
</dbReference>
<dbReference type="InterPro" id="IPR050179">
    <property type="entry name" value="Trans_hexapeptide_repeat"/>
</dbReference>
<gene>
    <name evidence="4" type="ORF">AYJ05_03390</name>
</gene>
<dbReference type="SUPFAM" id="SSF51161">
    <property type="entry name" value="Trimeric LpxA-like enzymes"/>
    <property type="match status" value="1"/>
</dbReference>
<dbReference type="InterPro" id="IPR020019">
    <property type="entry name" value="AcTrfase_PglD-like"/>
</dbReference>
<dbReference type="OrthoDB" id="708224at2"/>
<dbReference type="RefSeq" id="WP_066839993.1">
    <property type="nucleotide sequence ID" value="NZ_LSTQ01000023.1"/>
</dbReference>
<protein>
    <recommendedName>
        <fullName evidence="3">PglD N-terminal domain-containing protein</fullName>
    </recommendedName>
</protein>
<evidence type="ECO:0000256" key="2">
    <source>
        <dbReference type="PIRSR" id="PIRSR620019-2"/>
    </source>
</evidence>
<name>A0A177ICG1_9CORY</name>
<dbReference type="Gene3D" id="2.160.10.10">
    <property type="entry name" value="Hexapeptide repeat proteins"/>
    <property type="match status" value="1"/>
</dbReference>
<dbReference type="Pfam" id="PF17836">
    <property type="entry name" value="PglD_N"/>
    <property type="match status" value="1"/>
</dbReference>
<evidence type="ECO:0000256" key="1">
    <source>
        <dbReference type="PIRSR" id="PIRSR620019-1"/>
    </source>
</evidence>
<organism evidence="4 5">
    <name type="scientific">Corynebacterium stationis</name>
    <dbReference type="NCBI Taxonomy" id="1705"/>
    <lineage>
        <taxon>Bacteria</taxon>
        <taxon>Bacillati</taxon>
        <taxon>Actinomycetota</taxon>
        <taxon>Actinomycetes</taxon>
        <taxon>Mycobacteriales</taxon>
        <taxon>Corynebacteriaceae</taxon>
        <taxon>Corynebacterium</taxon>
    </lineage>
</organism>
<dbReference type="NCBIfam" id="TIGR03570">
    <property type="entry name" value="NeuD_NnaD"/>
    <property type="match status" value="1"/>
</dbReference>
<feature type="binding site" evidence="2">
    <location>
        <position position="74"/>
    </location>
    <ligand>
        <name>substrate</name>
    </ligand>
</feature>
<evidence type="ECO:0000313" key="5">
    <source>
        <dbReference type="Proteomes" id="UP000076947"/>
    </source>
</evidence>
<feature type="active site" description="Proton acceptor" evidence="1">
    <location>
        <position position="141"/>
    </location>
</feature>
<feature type="site" description="Increases basicity of active site His" evidence="1">
    <location>
        <position position="142"/>
    </location>
</feature>
<dbReference type="InterPro" id="IPR011004">
    <property type="entry name" value="Trimer_LpxA-like_sf"/>
</dbReference>
<comment type="caution">
    <text evidence="4">The sequence shown here is derived from an EMBL/GenBank/DDBJ whole genome shotgun (WGS) entry which is preliminary data.</text>
</comment>
<evidence type="ECO:0000313" key="4">
    <source>
        <dbReference type="EMBL" id="OAH26507.1"/>
    </source>
</evidence>
<keyword evidence="5" id="KW-1185">Reference proteome</keyword>
<reference evidence="5" key="1">
    <citation type="submission" date="2016-02" db="EMBL/GenBank/DDBJ databases">
        <authorList>
            <person name="Kaur G."/>
            <person name="Nair G.R."/>
            <person name="Mayilraj S."/>
        </authorList>
    </citation>
    <scope>NUCLEOTIDE SEQUENCE [LARGE SCALE GENOMIC DNA]</scope>
    <source>
        <strain evidence="5">GA-15</strain>
    </source>
</reference>
<dbReference type="Proteomes" id="UP000076947">
    <property type="component" value="Unassembled WGS sequence"/>
</dbReference>